<dbReference type="PANTHER" id="PTHR43775">
    <property type="entry name" value="FATTY ACID SYNTHASE"/>
    <property type="match status" value="1"/>
</dbReference>
<evidence type="ECO:0000256" key="3">
    <source>
        <dbReference type="ARBA" id="ARBA00022679"/>
    </source>
</evidence>
<organism evidence="5">
    <name type="scientific">Massarina sp. BCC18015</name>
    <dbReference type="NCBI Taxonomy" id="577459"/>
    <lineage>
        <taxon>Eukaryota</taxon>
        <taxon>Fungi</taxon>
        <taxon>Dikarya</taxon>
        <taxon>Ascomycota</taxon>
        <taxon>Pezizomycotina</taxon>
        <taxon>Dothideomycetes</taxon>
        <taxon>Pleosporomycetidae</taxon>
        <taxon>Pleosporales</taxon>
        <taxon>Massarineae</taxon>
        <taxon>Massarinaceae</taxon>
        <taxon>Massarina</taxon>
    </lineage>
</organism>
<dbReference type="GO" id="GO:0004312">
    <property type="term" value="F:fatty acid synthase activity"/>
    <property type="evidence" value="ECO:0007669"/>
    <property type="project" value="TreeGrafter"/>
</dbReference>
<keyword evidence="2" id="KW-0597">Phosphoprotein</keyword>
<dbReference type="SMART" id="SM00825">
    <property type="entry name" value="PKS_KS"/>
    <property type="match status" value="1"/>
</dbReference>
<dbReference type="InterPro" id="IPR016039">
    <property type="entry name" value="Thiolase-like"/>
</dbReference>
<dbReference type="SUPFAM" id="SSF53901">
    <property type="entry name" value="Thiolase-like"/>
    <property type="match status" value="1"/>
</dbReference>
<keyword evidence="3" id="KW-0808">Transferase</keyword>
<keyword evidence="1" id="KW-0596">Phosphopantetheine</keyword>
<dbReference type="Gene3D" id="3.40.47.10">
    <property type="match status" value="1"/>
</dbReference>
<accession>C0J6K7</accession>
<dbReference type="InterPro" id="IPR020841">
    <property type="entry name" value="PKS_Beta-ketoAc_synthase_dom"/>
</dbReference>
<feature type="domain" description="Ketosynthase family 3 (KS3)" evidence="4">
    <location>
        <begin position="1"/>
        <end position="127"/>
    </location>
</feature>
<dbReference type="InterPro" id="IPR032821">
    <property type="entry name" value="PKS_assoc"/>
</dbReference>
<dbReference type="AlphaFoldDB" id="C0J6K7"/>
<dbReference type="InterPro" id="IPR014031">
    <property type="entry name" value="Ketoacyl_synth_C"/>
</dbReference>
<evidence type="ECO:0000256" key="2">
    <source>
        <dbReference type="ARBA" id="ARBA00022553"/>
    </source>
</evidence>
<dbReference type="PROSITE" id="PS52004">
    <property type="entry name" value="KS3_2"/>
    <property type="match status" value="1"/>
</dbReference>
<dbReference type="PANTHER" id="PTHR43775:SF20">
    <property type="entry name" value="HYBRID PKS-NRPS SYNTHETASE APDA"/>
    <property type="match status" value="1"/>
</dbReference>
<dbReference type="Gene3D" id="3.30.70.3290">
    <property type="match status" value="1"/>
</dbReference>
<name>C0J6K7_9PLEO</name>
<feature type="non-terminal residue" evidence="5">
    <location>
        <position position="1"/>
    </location>
</feature>
<proteinExistence type="predicted"/>
<dbReference type="Pfam" id="PF02801">
    <property type="entry name" value="Ketoacyl-synt_C"/>
    <property type="match status" value="1"/>
</dbReference>
<dbReference type="CDD" id="cd00833">
    <property type="entry name" value="PKS"/>
    <property type="match status" value="1"/>
</dbReference>
<sequence length="248" mass="26565">EGHGTGTQAGDAAEAQAIHSVFWGCREPKDEHCKPILVGSAKTVVGHLEGAAGIVGLLKASLAIQRSIIPPNLHLRALNSEIYPFSNQLYVPRAAQSWPTLPPKTPRRACVNSFGFGGTNAHAILESFEEQSPDPPLPQDPIGARGPFLISAGSPTTLHSSLVAYRRLLSLDPSVSLSDLSWTLFSKRSVLSSRAVFVASSKDALIDEMDKYLQSREEEGQCMELGVQPKSTTARRGLLGVFTGQAPN</sequence>
<dbReference type="EMBL" id="EU862527">
    <property type="protein sequence ID" value="ACN43284.1"/>
    <property type="molecule type" value="Genomic_DNA"/>
</dbReference>
<protein>
    <submittedName>
        <fullName evidence="5">Putative polyketide synthase</fullName>
    </submittedName>
</protein>
<evidence type="ECO:0000259" key="4">
    <source>
        <dbReference type="PROSITE" id="PS52004"/>
    </source>
</evidence>
<dbReference type="GO" id="GO:0044550">
    <property type="term" value="P:secondary metabolite biosynthetic process"/>
    <property type="evidence" value="ECO:0007669"/>
    <property type="project" value="TreeGrafter"/>
</dbReference>
<evidence type="ECO:0000256" key="1">
    <source>
        <dbReference type="ARBA" id="ARBA00022450"/>
    </source>
</evidence>
<reference evidence="5" key="1">
    <citation type="journal article" date="2009" name="Appl. Environ. Microbiol.">
        <title>Insect-specific polyketide synthases (PKSs), potential PKS-nonribosomal peptide synthetase hybrids, and novel PKS clades in tropical fungi.</title>
        <authorList>
            <person name="Amnuaykanjanasin A."/>
            <person name="Phonghanpot S."/>
            <person name="Sengpanich N."/>
            <person name="Cheevadhanarak S."/>
            <person name="Tanticharoen M."/>
        </authorList>
    </citation>
    <scope>NUCLEOTIDE SEQUENCE</scope>
    <source>
        <strain evidence="5">BCC18015</strain>
    </source>
</reference>
<dbReference type="InterPro" id="IPR050091">
    <property type="entry name" value="PKS_NRPS_Biosynth_Enz"/>
</dbReference>
<dbReference type="GO" id="GO:0006633">
    <property type="term" value="P:fatty acid biosynthetic process"/>
    <property type="evidence" value="ECO:0007669"/>
    <property type="project" value="TreeGrafter"/>
</dbReference>
<feature type="non-terminal residue" evidence="5">
    <location>
        <position position="248"/>
    </location>
</feature>
<dbReference type="Pfam" id="PF16197">
    <property type="entry name" value="KAsynt_C_assoc"/>
    <property type="match status" value="1"/>
</dbReference>
<evidence type="ECO:0000313" key="5">
    <source>
        <dbReference type="EMBL" id="ACN43284.1"/>
    </source>
</evidence>